<keyword evidence="5" id="KW-1185">Reference proteome</keyword>
<keyword evidence="1" id="KW-0812">Transmembrane</keyword>
<dbReference type="GO" id="GO:0005634">
    <property type="term" value="C:nucleus"/>
    <property type="evidence" value="ECO:0007669"/>
    <property type="project" value="TreeGrafter"/>
</dbReference>
<dbReference type="PANTHER" id="PTHR12849">
    <property type="entry name" value="RNA LARIAT DEBRANCHING ENZYME"/>
    <property type="match status" value="1"/>
</dbReference>
<keyword evidence="2" id="KW-0732">Signal</keyword>
<dbReference type="GO" id="GO:0008419">
    <property type="term" value="F:RNA lariat debranching enzyme activity"/>
    <property type="evidence" value="ECO:0007669"/>
    <property type="project" value="TreeGrafter"/>
</dbReference>
<reference evidence="4 5" key="1">
    <citation type="journal article" date="2019" name="Nat. Plants">
        <title>Genome sequencing of Musa balbisiana reveals subgenome evolution and function divergence in polyploid bananas.</title>
        <authorList>
            <person name="Yao X."/>
        </authorList>
    </citation>
    <scope>NUCLEOTIDE SEQUENCE [LARGE SCALE GENOMIC DNA]</scope>
    <source>
        <strain evidence="5">cv. DH-PKW</strain>
        <tissue evidence="4">Leaves</tissue>
    </source>
</reference>
<organism evidence="4 5">
    <name type="scientific">Musa balbisiana</name>
    <name type="common">Banana</name>
    <dbReference type="NCBI Taxonomy" id="52838"/>
    <lineage>
        <taxon>Eukaryota</taxon>
        <taxon>Viridiplantae</taxon>
        <taxon>Streptophyta</taxon>
        <taxon>Embryophyta</taxon>
        <taxon>Tracheophyta</taxon>
        <taxon>Spermatophyta</taxon>
        <taxon>Magnoliopsida</taxon>
        <taxon>Liliopsida</taxon>
        <taxon>Zingiberales</taxon>
        <taxon>Musaceae</taxon>
        <taxon>Musa</taxon>
    </lineage>
</organism>
<gene>
    <name evidence="4" type="ORF">C4D60_Mb08t26710</name>
</gene>
<name>A0A4S8K6Q6_MUSBA</name>
<feature type="signal peptide" evidence="2">
    <location>
        <begin position="1"/>
        <end position="19"/>
    </location>
</feature>
<evidence type="ECO:0000256" key="2">
    <source>
        <dbReference type="SAM" id="SignalP"/>
    </source>
</evidence>
<dbReference type="Proteomes" id="UP000317650">
    <property type="component" value="Chromosome 8"/>
</dbReference>
<feature type="domain" description="Lariat debranching enzyme C-terminal" evidence="3">
    <location>
        <begin position="158"/>
        <end position="190"/>
    </location>
</feature>
<dbReference type="InterPro" id="IPR021924">
    <property type="entry name" value="DUF3537"/>
</dbReference>
<dbReference type="STRING" id="52838.A0A4S8K6Q6"/>
<evidence type="ECO:0000313" key="5">
    <source>
        <dbReference type="Proteomes" id="UP000317650"/>
    </source>
</evidence>
<evidence type="ECO:0000313" key="4">
    <source>
        <dbReference type="EMBL" id="THU70601.1"/>
    </source>
</evidence>
<dbReference type="GO" id="GO:0000398">
    <property type="term" value="P:mRNA splicing, via spliceosome"/>
    <property type="evidence" value="ECO:0007669"/>
    <property type="project" value="TreeGrafter"/>
</dbReference>
<protein>
    <recommendedName>
        <fullName evidence="3">Lariat debranching enzyme C-terminal domain-containing protein</fullName>
    </recommendedName>
</protein>
<sequence length="285" mass="32353">MKALPNSTFFFLSIFASHSYVLIFSPPAWKQIAVEGCLHGELDEVYASIRHVEKIEDTKIDLLIRCGDFQAVRNENDLESLSGAHQNIGACMYQGREALDTIGLRSRRGLWAAELLNQHKPHYWFSGHINCNFTAAIQRKKDESITTFVALEKCVPDPGPYEIQYDAEWLAITRKFNSRLPFDPSQPLTETSTSARGDIIVEATIDSSIKPLLPSKVLYARSLYYVNGKLWSFQSCLRWMCVNHSDAIHAMVSWSLFLLLGIFDSIASYFVLSYASTYRAYNVMV</sequence>
<dbReference type="InterPro" id="IPR007708">
    <property type="entry name" value="DBR1_C"/>
</dbReference>
<keyword evidence="1" id="KW-0472">Membrane</keyword>
<dbReference type="Pfam" id="PF12056">
    <property type="entry name" value="DUF3537"/>
    <property type="match status" value="1"/>
</dbReference>
<keyword evidence="1" id="KW-1133">Transmembrane helix</keyword>
<accession>A0A4S8K6Q6</accession>
<feature type="chain" id="PRO_5020589033" description="Lariat debranching enzyme C-terminal domain-containing protein" evidence="2">
    <location>
        <begin position="20"/>
        <end position="285"/>
    </location>
</feature>
<dbReference type="Pfam" id="PF05011">
    <property type="entry name" value="DBR1"/>
    <property type="match status" value="1"/>
</dbReference>
<evidence type="ECO:0000259" key="3">
    <source>
        <dbReference type="Pfam" id="PF05011"/>
    </source>
</evidence>
<dbReference type="AlphaFoldDB" id="A0A4S8K6Q6"/>
<evidence type="ECO:0000256" key="1">
    <source>
        <dbReference type="SAM" id="Phobius"/>
    </source>
</evidence>
<comment type="caution">
    <text evidence="4">The sequence shown here is derived from an EMBL/GenBank/DDBJ whole genome shotgun (WGS) entry which is preliminary data.</text>
</comment>
<feature type="transmembrane region" description="Helical" evidence="1">
    <location>
        <begin position="251"/>
        <end position="272"/>
    </location>
</feature>
<proteinExistence type="predicted"/>
<dbReference type="PANTHER" id="PTHR12849:SF0">
    <property type="entry name" value="LARIAT DEBRANCHING ENZYME"/>
    <property type="match status" value="1"/>
</dbReference>
<dbReference type="EMBL" id="PYDT01000002">
    <property type="protein sequence ID" value="THU70601.1"/>
    <property type="molecule type" value="Genomic_DNA"/>
</dbReference>